<evidence type="ECO:0000313" key="1">
    <source>
        <dbReference type="EMBL" id="KAG7295739.1"/>
    </source>
</evidence>
<sequence>MVVFVYVTCVPDTGWHRGGLRGAPPPTSVLRENLPCLWLIEFPPTANVTCKFCIEVAMNTFSAGVSGPLTQLLLPHQQPSSCTGDYC</sequence>
<proteinExistence type="predicted"/>
<dbReference type="Proteomes" id="UP000823941">
    <property type="component" value="Chromosome 29"/>
</dbReference>
<comment type="caution">
    <text evidence="1">The sequence shown here is derived from an EMBL/GenBank/DDBJ whole genome shotgun (WGS) entry which is preliminary data.</text>
</comment>
<keyword evidence="2" id="KW-1185">Reference proteome</keyword>
<organism evidence="1 2">
    <name type="scientific">Plutella xylostella</name>
    <name type="common">Diamondback moth</name>
    <name type="synonym">Plutella maculipennis</name>
    <dbReference type="NCBI Taxonomy" id="51655"/>
    <lineage>
        <taxon>Eukaryota</taxon>
        <taxon>Metazoa</taxon>
        <taxon>Ecdysozoa</taxon>
        <taxon>Arthropoda</taxon>
        <taxon>Hexapoda</taxon>
        <taxon>Insecta</taxon>
        <taxon>Pterygota</taxon>
        <taxon>Neoptera</taxon>
        <taxon>Endopterygota</taxon>
        <taxon>Lepidoptera</taxon>
        <taxon>Glossata</taxon>
        <taxon>Ditrysia</taxon>
        <taxon>Yponomeutoidea</taxon>
        <taxon>Plutellidae</taxon>
        <taxon>Plutella</taxon>
    </lineage>
</organism>
<protein>
    <recommendedName>
        <fullName evidence="3">Secreted protein</fullName>
    </recommendedName>
</protein>
<evidence type="ECO:0008006" key="3">
    <source>
        <dbReference type="Google" id="ProtNLM"/>
    </source>
</evidence>
<dbReference type="EMBL" id="JAHIBW010000029">
    <property type="protein sequence ID" value="KAG7295739.1"/>
    <property type="molecule type" value="Genomic_DNA"/>
</dbReference>
<evidence type="ECO:0000313" key="2">
    <source>
        <dbReference type="Proteomes" id="UP000823941"/>
    </source>
</evidence>
<accession>A0ABQ7PRY1</accession>
<name>A0ABQ7PRY1_PLUXY</name>
<gene>
    <name evidence="1" type="ORF">JYU34_020784</name>
</gene>
<reference evidence="1 2" key="1">
    <citation type="submission" date="2021-06" db="EMBL/GenBank/DDBJ databases">
        <title>A haploid diamondback moth (Plutella xylostella L.) genome assembly resolves 31 chromosomes and identifies a diamide resistance mutation.</title>
        <authorList>
            <person name="Ward C.M."/>
            <person name="Perry K.D."/>
            <person name="Baker G."/>
            <person name="Powis K."/>
            <person name="Heckel D.G."/>
            <person name="Baxter S.W."/>
        </authorList>
    </citation>
    <scope>NUCLEOTIDE SEQUENCE [LARGE SCALE GENOMIC DNA]</scope>
    <source>
        <strain evidence="1 2">LV</strain>
        <tissue evidence="1">Single pupa</tissue>
    </source>
</reference>